<dbReference type="EMBL" id="CP115612">
    <property type="protein sequence ID" value="WBW73307.1"/>
    <property type="molecule type" value="Genomic_DNA"/>
</dbReference>
<dbReference type="InterPro" id="IPR007174">
    <property type="entry name" value="Las1"/>
</dbReference>
<evidence type="ECO:0000313" key="1">
    <source>
        <dbReference type="EMBL" id="WBW73307.1"/>
    </source>
</evidence>
<dbReference type="GeneID" id="80877038"/>
<dbReference type="GO" id="GO:0030687">
    <property type="term" value="C:preribosome, large subunit precursor"/>
    <property type="evidence" value="ECO:0007669"/>
    <property type="project" value="TreeGrafter"/>
</dbReference>
<dbReference type="Proteomes" id="UP001212411">
    <property type="component" value="Chromosome 2"/>
</dbReference>
<dbReference type="KEGG" id="som:SOMG_03559"/>
<sequence>MDLKLVPWRSKEDFLFLMSCFYNEGQEEIPDPSALFRGIEIVQSWSTRGRIPHSIEATAQLALSLLSSDASQKLSLSLSISRFVSGLLDPIQQSQYAVPMAILAKSIDLPTSFVEIRHAITHEDLPSLPVLRQTAYRALAWLYDHYWIRAANANSGIVDDTMEVNETHKSDVQKRVRELLKKWRSWRKVNVSAKMNQSASEHHYIREFEGICSEIVSISFSRLPYILASFVSDEHDLNFALETTNLEIVVSCFLEKKVLVPSKATTNNLFPKAINLWLPLLQTIASKHSLFLPALRAILWSEINDASLNYQNSTLFRDESDEDHKERNSACMYLTNWYIYMMKAAYKSEPWANSISITQMELASLLEVCIQRSDPFTRAVINELSPLDKELEEKYAPLCQYRGDAKFVGFSKEENIIPETTLDQMQEDLNQLSSRLTSIAEPEESKSSGLQAFRNRVWYKPKVELTPIGHFIVE</sequence>
<protein>
    <submittedName>
        <fullName evidence="1">Las1 pre-rRNA processing protein</fullName>
    </submittedName>
</protein>
<dbReference type="AlphaFoldDB" id="A0AAF0AW81"/>
<dbReference type="RefSeq" id="XP_056037550.1">
    <property type="nucleotide sequence ID" value="XM_056182349.1"/>
</dbReference>
<dbReference type="Pfam" id="PF04031">
    <property type="entry name" value="Las1"/>
    <property type="match status" value="1"/>
</dbReference>
<keyword evidence="2" id="KW-1185">Reference proteome</keyword>
<dbReference type="GO" id="GO:0000470">
    <property type="term" value="P:maturation of LSU-rRNA"/>
    <property type="evidence" value="ECO:0007669"/>
    <property type="project" value="TreeGrafter"/>
</dbReference>
<proteinExistence type="predicted"/>
<evidence type="ECO:0000313" key="2">
    <source>
        <dbReference type="Proteomes" id="UP001212411"/>
    </source>
</evidence>
<dbReference type="GO" id="GO:0090730">
    <property type="term" value="C:Las1 complex"/>
    <property type="evidence" value="ECO:0007669"/>
    <property type="project" value="InterPro"/>
</dbReference>
<accession>A0AAF0AW81</accession>
<dbReference type="PANTHER" id="PTHR15002">
    <property type="entry name" value="RIBOSOMAL BIOGENESIS PROTEIN LAS1L"/>
    <property type="match status" value="1"/>
</dbReference>
<dbReference type="GO" id="GO:0000460">
    <property type="term" value="P:maturation of 5.8S rRNA"/>
    <property type="evidence" value="ECO:0007669"/>
    <property type="project" value="TreeGrafter"/>
</dbReference>
<name>A0AAF0AW81_9SCHI</name>
<dbReference type="PANTHER" id="PTHR15002:SF0">
    <property type="entry name" value="RIBOSOMAL BIOGENESIS PROTEIN LAS1L"/>
    <property type="match status" value="1"/>
</dbReference>
<organism evidence="1 2">
    <name type="scientific">Schizosaccharomyces osmophilus</name>
    <dbReference type="NCBI Taxonomy" id="2545709"/>
    <lineage>
        <taxon>Eukaryota</taxon>
        <taxon>Fungi</taxon>
        <taxon>Dikarya</taxon>
        <taxon>Ascomycota</taxon>
        <taxon>Taphrinomycotina</taxon>
        <taxon>Schizosaccharomycetes</taxon>
        <taxon>Schizosaccharomycetales</taxon>
        <taxon>Schizosaccharomycetaceae</taxon>
        <taxon>Schizosaccharomyces</taxon>
    </lineage>
</organism>
<reference evidence="1 2" key="1">
    <citation type="journal article" date="2023" name="G3 (Bethesda)">
        <title>A high-quality reference genome for the fission yeast Schizosaccharomyces osmophilus.</title>
        <authorList>
            <person name="Jia G.S."/>
            <person name="Zhang W.C."/>
            <person name="Liang Y."/>
            <person name="Liu X.H."/>
            <person name="Rhind N."/>
            <person name="Pidoux A."/>
            <person name="Brysch-Herzberg M."/>
            <person name="Du L.L."/>
        </authorList>
    </citation>
    <scope>NUCLEOTIDE SEQUENCE [LARGE SCALE GENOMIC DNA]</scope>
    <source>
        <strain evidence="1 2">CBS 15793</strain>
    </source>
</reference>
<dbReference type="GO" id="GO:0004519">
    <property type="term" value="F:endonuclease activity"/>
    <property type="evidence" value="ECO:0007669"/>
    <property type="project" value="InterPro"/>
</dbReference>
<gene>
    <name evidence="1" type="primary">las1</name>
    <name evidence="1" type="ORF">SOMG_03559</name>
</gene>